<gene>
    <name evidence="2" type="ORF">HPC62_02145</name>
</gene>
<dbReference type="RefSeq" id="WP_172358730.1">
    <property type="nucleotide sequence ID" value="NZ_CP053661.1"/>
</dbReference>
<evidence type="ECO:0000256" key="1">
    <source>
        <dbReference type="SAM" id="SignalP"/>
    </source>
</evidence>
<sequence length="265" mass="27591">MNIKRILTWAGLTAGTALALFASPAGAAGISFAPFSFSTSFTGSAPKGDIWLNSVTTTDSLTAALGTTYGSFELVSGANIIHNDSWTGGDTGAASSDRGDNASGVVLEAATNASIVASLGNLNLNNIIDTEDRGSFVIDLFFNRATDRFFFWERGMNSSLLVQALDDAGNKLAEYLLDSSTSNYAGYSIDTVEINHSQRVGAQGLWLNGARTNRLRLIANGAAFNGPDFKVVAASVPEPATIAGTVLAAGAAIAARRKRKAQAEV</sequence>
<dbReference type="NCBIfam" id="TIGR02595">
    <property type="entry name" value="PEP_CTERM"/>
    <property type="match status" value="1"/>
</dbReference>
<name>A0A6M8BD74_9CYAN</name>
<evidence type="ECO:0000313" key="3">
    <source>
        <dbReference type="Proteomes" id="UP000505210"/>
    </source>
</evidence>
<proteinExistence type="predicted"/>
<evidence type="ECO:0000313" key="2">
    <source>
        <dbReference type="EMBL" id="QKD84718.1"/>
    </source>
</evidence>
<protein>
    <submittedName>
        <fullName evidence="2">PEP-CTERM sorting domain-containing protein</fullName>
    </submittedName>
</protein>
<dbReference type="AlphaFoldDB" id="A0A6M8BD74"/>
<feature type="signal peptide" evidence="1">
    <location>
        <begin position="1"/>
        <end position="27"/>
    </location>
</feature>
<organism evidence="2 3">
    <name type="scientific">Thermoleptolyngbya sichuanensis A183</name>
    <dbReference type="NCBI Taxonomy" id="2737172"/>
    <lineage>
        <taxon>Bacteria</taxon>
        <taxon>Bacillati</taxon>
        <taxon>Cyanobacteriota</taxon>
        <taxon>Cyanophyceae</taxon>
        <taxon>Oculatellales</taxon>
        <taxon>Oculatellaceae</taxon>
        <taxon>Thermoleptolyngbya</taxon>
        <taxon>Thermoleptolyngbya sichuanensis</taxon>
    </lineage>
</organism>
<dbReference type="Proteomes" id="UP000505210">
    <property type="component" value="Chromosome"/>
</dbReference>
<keyword evidence="3" id="KW-1185">Reference proteome</keyword>
<dbReference type="NCBIfam" id="NF041929">
    <property type="entry name" value="Xrt_dep_XDP2"/>
    <property type="match status" value="1"/>
</dbReference>
<dbReference type="InterPro" id="IPR013424">
    <property type="entry name" value="Ice-binding_C"/>
</dbReference>
<accession>A0A6M8BD74</accession>
<feature type="chain" id="PRO_5026651930" evidence="1">
    <location>
        <begin position="28"/>
        <end position="265"/>
    </location>
</feature>
<keyword evidence="1" id="KW-0732">Signal</keyword>
<dbReference type="EMBL" id="CP053661">
    <property type="protein sequence ID" value="QKD84718.1"/>
    <property type="molecule type" value="Genomic_DNA"/>
</dbReference>
<dbReference type="KEGG" id="theu:HPC62_02145"/>
<reference evidence="2 3" key="1">
    <citation type="submission" date="2020-05" db="EMBL/GenBank/DDBJ databases">
        <title>Complete genome sequence of of a novel Thermoleptolyngbya strain isolated from hot springs of Ganzi, Sichuan China.</title>
        <authorList>
            <person name="Tang J."/>
            <person name="Daroch M."/>
            <person name="Li L."/>
            <person name="Waleron K."/>
            <person name="Waleron M."/>
            <person name="Waleron M."/>
        </authorList>
    </citation>
    <scope>NUCLEOTIDE SEQUENCE [LARGE SCALE GENOMIC DNA]</scope>
    <source>
        <strain evidence="2 3">PKUAC-SCTA183</strain>
    </source>
</reference>